<dbReference type="Proteomes" id="UP001295740">
    <property type="component" value="Unassembled WGS sequence"/>
</dbReference>
<evidence type="ECO:0000313" key="2">
    <source>
        <dbReference type="Proteomes" id="UP001295740"/>
    </source>
</evidence>
<comment type="caution">
    <text evidence="1">The sequence shown here is derived from an EMBL/GenBank/DDBJ whole genome shotgun (WGS) entry which is preliminary data.</text>
</comment>
<dbReference type="EMBL" id="CAUWAG010000007">
    <property type="protein sequence ID" value="CAJ2505590.1"/>
    <property type="molecule type" value="Genomic_DNA"/>
</dbReference>
<organism evidence="1 2">
    <name type="scientific">Anthostomella pinea</name>
    <dbReference type="NCBI Taxonomy" id="933095"/>
    <lineage>
        <taxon>Eukaryota</taxon>
        <taxon>Fungi</taxon>
        <taxon>Dikarya</taxon>
        <taxon>Ascomycota</taxon>
        <taxon>Pezizomycotina</taxon>
        <taxon>Sordariomycetes</taxon>
        <taxon>Xylariomycetidae</taxon>
        <taxon>Xylariales</taxon>
        <taxon>Xylariaceae</taxon>
        <taxon>Anthostomella</taxon>
    </lineage>
</organism>
<gene>
    <name evidence="1" type="ORF">KHLLAP_LOCUS6058</name>
</gene>
<keyword evidence="2" id="KW-1185">Reference proteome</keyword>
<evidence type="ECO:0000313" key="1">
    <source>
        <dbReference type="EMBL" id="CAJ2505590.1"/>
    </source>
</evidence>
<reference evidence="1" key="1">
    <citation type="submission" date="2023-10" db="EMBL/GenBank/DDBJ databases">
        <authorList>
            <person name="Hackl T."/>
        </authorList>
    </citation>
    <scope>NUCLEOTIDE SEQUENCE</scope>
</reference>
<dbReference type="AlphaFoldDB" id="A0AAI8VJI6"/>
<name>A0AAI8VJI6_9PEZI</name>
<accession>A0AAI8VJI6</accession>
<proteinExistence type="predicted"/>
<sequence>MATSTSFACGHPALCQSFPKVMEAIRETNIFHDLQTGNKALHFPTVTCPECRLEHDETSDVQLAIAIRSFRLRSAKHMAEMLYLFTELADEVHSSDSVEDDKKLCSRIYDWVHVICPLMTRNQYDGRPAIEKSGTSSQGLQSKVDPISARLRAGCDVFLTPGVLQLEQDDTPRDLLDPVRLAIIESLKTGLERRLDRAYRLLGEIDIEMVRIRGFGAVDGDDDAVDRQRRVVRATAALVSKFWAACQTVRSQTLVLQHFRGD</sequence>
<protein>
    <submittedName>
        <fullName evidence="1">Uu.00g129840.m01.CDS01</fullName>
    </submittedName>
</protein>